<evidence type="ECO:0000256" key="3">
    <source>
        <dbReference type="ARBA" id="ARBA00022679"/>
    </source>
</evidence>
<dbReference type="PANTHER" id="PTHR42971">
    <property type="entry name" value="TRNA (CYTIDINE(34)-2'-O)-METHYLTRANSFERASE"/>
    <property type="match status" value="1"/>
</dbReference>
<keyword evidence="4" id="KW-0949">S-adenosyl-L-methionine</keyword>
<evidence type="ECO:0000256" key="5">
    <source>
        <dbReference type="ARBA" id="ARBA00022694"/>
    </source>
</evidence>
<evidence type="ECO:0000313" key="9">
    <source>
        <dbReference type="Proteomes" id="UP001314263"/>
    </source>
</evidence>
<dbReference type="HAMAP" id="MF_01885">
    <property type="entry name" value="tRNA_methyltr_TrmL"/>
    <property type="match status" value="1"/>
</dbReference>
<dbReference type="CDD" id="cd18094">
    <property type="entry name" value="SpoU-like_TrmL"/>
    <property type="match status" value="1"/>
</dbReference>
<dbReference type="SUPFAM" id="SSF75217">
    <property type="entry name" value="alpha/beta knot"/>
    <property type="match status" value="1"/>
</dbReference>
<reference evidence="8 9" key="1">
    <citation type="submission" date="2023-10" db="EMBL/GenBank/DDBJ databases">
        <authorList>
            <person name="Maclean D."/>
            <person name="Macfadyen A."/>
        </authorList>
    </citation>
    <scope>NUCLEOTIDE SEQUENCE [LARGE SCALE GENOMIC DNA]</scope>
</reference>
<dbReference type="GO" id="GO:0003723">
    <property type="term" value="F:RNA binding"/>
    <property type="evidence" value="ECO:0007669"/>
    <property type="project" value="InterPro"/>
</dbReference>
<dbReference type="InterPro" id="IPR016914">
    <property type="entry name" value="TrmL"/>
</dbReference>
<evidence type="ECO:0000256" key="1">
    <source>
        <dbReference type="ARBA" id="ARBA00022490"/>
    </source>
</evidence>
<dbReference type="GO" id="GO:0042802">
    <property type="term" value="F:identical protein binding"/>
    <property type="evidence" value="ECO:0007669"/>
    <property type="project" value="UniProtKB-ARBA"/>
</dbReference>
<dbReference type="PANTHER" id="PTHR42971:SF1">
    <property type="entry name" value="TRNA (CYTIDINE(34)-2'-O)-METHYLTRANSFERASE"/>
    <property type="match status" value="1"/>
</dbReference>
<dbReference type="InterPro" id="IPR029028">
    <property type="entry name" value="Alpha/beta_knot_MTases"/>
</dbReference>
<dbReference type="Gene3D" id="3.40.1280.10">
    <property type="match status" value="1"/>
</dbReference>
<evidence type="ECO:0000256" key="2">
    <source>
        <dbReference type="ARBA" id="ARBA00022603"/>
    </source>
</evidence>
<evidence type="ECO:0000259" key="7">
    <source>
        <dbReference type="Pfam" id="PF00588"/>
    </source>
</evidence>
<evidence type="ECO:0000256" key="6">
    <source>
        <dbReference type="SAM" id="SignalP"/>
    </source>
</evidence>
<dbReference type="Proteomes" id="UP001314263">
    <property type="component" value="Unassembled WGS sequence"/>
</dbReference>
<dbReference type="AlphaFoldDB" id="A0AAV1IGW9"/>
<keyword evidence="3" id="KW-0808">Transferase</keyword>
<dbReference type="FunFam" id="3.40.1280.10:FF:000002">
    <property type="entry name" value="Peptidylprolyl isomerase"/>
    <property type="match status" value="1"/>
</dbReference>
<protein>
    <recommendedName>
        <fullName evidence="7">tRNA/rRNA methyltransferase SpoU type domain-containing protein</fullName>
    </recommendedName>
</protein>
<name>A0AAV1IGW9_9CHLO</name>
<sequence length="270" mass="29954">MFQKFTDAATAFLLNFILLGPACPFMPSCPGLRMCTGTCHLGSQNHRRIAPQTPFDMRLSSLSAHTRVWTRYSPATFRRCCTLRGVQASKTEEEAAFLTSAGSQTSWLRKDLHVVLVHPQIPQNTGSIARTCAATGVGLHLVGPLGFRIDNSRLKRAGLDYWPYVAVNIYATWQEFHEHFQELQGPKRLLALSKGGNKHYATPGLYREGDWLLFGAETTGLPEEAYESIQESNGKVLKIPMTETHVRSLNLAVSAGIALYEAIRQLDGPH</sequence>
<keyword evidence="9" id="KW-1185">Reference proteome</keyword>
<feature type="chain" id="PRO_5043729429" description="tRNA/rRNA methyltransferase SpoU type domain-containing protein" evidence="6">
    <location>
        <begin position="25"/>
        <end position="270"/>
    </location>
</feature>
<dbReference type="InterPro" id="IPR001537">
    <property type="entry name" value="SpoU_MeTrfase"/>
</dbReference>
<dbReference type="InterPro" id="IPR029026">
    <property type="entry name" value="tRNA_m1G_MTases_N"/>
</dbReference>
<keyword evidence="2" id="KW-0489">Methyltransferase</keyword>
<keyword evidence="6" id="KW-0732">Signal</keyword>
<keyword evidence="5" id="KW-0819">tRNA processing</keyword>
<dbReference type="EMBL" id="CAUYUE010000012">
    <property type="protein sequence ID" value="CAK0785173.1"/>
    <property type="molecule type" value="Genomic_DNA"/>
</dbReference>
<dbReference type="GO" id="GO:0002130">
    <property type="term" value="P:wobble position ribose methylation"/>
    <property type="evidence" value="ECO:0007669"/>
    <property type="project" value="TreeGrafter"/>
</dbReference>
<feature type="signal peptide" evidence="6">
    <location>
        <begin position="1"/>
        <end position="24"/>
    </location>
</feature>
<evidence type="ECO:0000313" key="8">
    <source>
        <dbReference type="EMBL" id="CAK0785173.1"/>
    </source>
</evidence>
<dbReference type="GO" id="GO:0008173">
    <property type="term" value="F:RNA methyltransferase activity"/>
    <property type="evidence" value="ECO:0007669"/>
    <property type="project" value="InterPro"/>
</dbReference>
<accession>A0AAV1IGW9</accession>
<evidence type="ECO:0000256" key="4">
    <source>
        <dbReference type="ARBA" id="ARBA00022691"/>
    </source>
</evidence>
<comment type="caution">
    <text evidence="8">The sequence shown here is derived from an EMBL/GenBank/DDBJ whole genome shotgun (WGS) entry which is preliminary data.</text>
</comment>
<keyword evidence="1" id="KW-0963">Cytoplasm</keyword>
<dbReference type="Pfam" id="PF00588">
    <property type="entry name" value="SpoU_methylase"/>
    <property type="match status" value="1"/>
</dbReference>
<proteinExistence type="inferred from homology"/>
<organism evidence="8 9">
    <name type="scientific">Coccomyxa viridis</name>
    <dbReference type="NCBI Taxonomy" id="1274662"/>
    <lineage>
        <taxon>Eukaryota</taxon>
        <taxon>Viridiplantae</taxon>
        <taxon>Chlorophyta</taxon>
        <taxon>core chlorophytes</taxon>
        <taxon>Trebouxiophyceae</taxon>
        <taxon>Trebouxiophyceae incertae sedis</taxon>
        <taxon>Coccomyxaceae</taxon>
        <taxon>Coccomyxa</taxon>
    </lineage>
</organism>
<feature type="domain" description="tRNA/rRNA methyltransferase SpoU type" evidence="7">
    <location>
        <begin position="112"/>
        <end position="260"/>
    </location>
</feature>
<gene>
    <name evidence="8" type="ORF">CVIRNUC_008379</name>
</gene>